<comment type="catalytic activity">
    <reaction evidence="10">
        <text>(R)-2-hydroxyglutarate + NAD(+) = 2-oxoglutarate + NADH + H(+)</text>
        <dbReference type="Rhea" id="RHEA:49612"/>
        <dbReference type="ChEBI" id="CHEBI:15378"/>
        <dbReference type="ChEBI" id="CHEBI:15801"/>
        <dbReference type="ChEBI" id="CHEBI:16810"/>
        <dbReference type="ChEBI" id="CHEBI:57540"/>
        <dbReference type="ChEBI" id="CHEBI:57945"/>
        <dbReference type="EC" id="1.1.1.399"/>
    </reaction>
</comment>
<dbReference type="Gene3D" id="3.40.50.720">
    <property type="entry name" value="NAD(P)-binding Rossmann-like Domain"/>
    <property type="match status" value="2"/>
</dbReference>
<dbReference type="FunFam" id="3.40.50.720:FF:000584">
    <property type="entry name" value="D-3-phosphoglycerate dehydrogenase"/>
    <property type="match status" value="1"/>
</dbReference>
<dbReference type="PROSITE" id="PS51671">
    <property type="entry name" value="ACT"/>
    <property type="match status" value="1"/>
</dbReference>
<dbReference type="SUPFAM" id="SSF55021">
    <property type="entry name" value="ACT-like"/>
    <property type="match status" value="1"/>
</dbReference>
<dbReference type="Proteomes" id="UP000183975">
    <property type="component" value="Unassembled WGS sequence"/>
</dbReference>
<comment type="catalytic activity">
    <reaction evidence="11">
        <text>(2R)-3-phosphoglycerate + NAD(+) = 3-phosphooxypyruvate + NADH + H(+)</text>
        <dbReference type="Rhea" id="RHEA:12641"/>
        <dbReference type="ChEBI" id="CHEBI:15378"/>
        <dbReference type="ChEBI" id="CHEBI:18110"/>
        <dbReference type="ChEBI" id="CHEBI:57540"/>
        <dbReference type="ChEBI" id="CHEBI:57945"/>
        <dbReference type="ChEBI" id="CHEBI:58272"/>
        <dbReference type="EC" id="1.1.1.95"/>
    </reaction>
</comment>
<dbReference type="InterPro" id="IPR006139">
    <property type="entry name" value="D-isomer_2_OHA_DH_cat_dom"/>
</dbReference>
<evidence type="ECO:0000256" key="7">
    <source>
        <dbReference type="ARBA" id="ARBA00023002"/>
    </source>
</evidence>
<protein>
    <recommendedName>
        <fullName evidence="6">D-3-phosphoglycerate dehydrogenase</fullName>
        <ecNumber evidence="4">1.1.1.399</ecNumber>
        <ecNumber evidence="5">1.1.1.95</ecNumber>
    </recommendedName>
    <alternativeName>
        <fullName evidence="9">2-oxoglutarate reductase</fullName>
    </alternativeName>
</protein>
<keyword evidence="7 12" id="KW-0560">Oxidoreductase</keyword>
<proteinExistence type="inferred from homology"/>
<evidence type="ECO:0000256" key="2">
    <source>
        <dbReference type="ARBA" id="ARBA00005216"/>
    </source>
</evidence>
<dbReference type="InterPro" id="IPR036291">
    <property type="entry name" value="NAD(P)-bd_dom_sf"/>
</dbReference>
<comment type="pathway">
    <text evidence="2">Amino-acid biosynthesis; L-serine biosynthesis; L-serine from 3-phospho-D-glycerate: step 1/3.</text>
</comment>
<evidence type="ECO:0000256" key="9">
    <source>
        <dbReference type="ARBA" id="ARBA00030455"/>
    </source>
</evidence>
<reference evidence="14 15" key="1">
    <citation type="submission" date="2016-11" db="EMBL/GenBank/DDBJ databases">
        <authorList>
            <person name="Jaros S."/>
            <person name="Januszkiewicz K."/>
            <person name="Wedrychowicz H."/>
        </authorList>
    </citation>
    <scope>NUCLEOTIDE SEQUENCE [LARGE SCALE GENOMIC DNA]</scope>
    <source>
        <strain evidence="14 15">DSM 14214</strain>
    </source>
</reference>
<feature type="domain" description="ACT" evidence="13">
    <location>
        <begin position="318"/>
        <end position="390"/>
    </location>
</feature>
<dbReference type="InterPro" id="IPR045865">
    <property type="entry name" value="ACT-like_dom_sf"/>
</dbReference>
<dbReference type="Pfam" id="PF00389">
    <property type="entry name" value="2-Hacid_dh"/>
    <property type="match status" value="1"/>
</dbReference>
<keyword evidence="8" id="KW-0520">NAD</keyword>
<dbReference type="GO" id="GO:0004617">
    <property type="term" value="F:phosphoglycerate dehydrogenase activity"/>
    <property type="evidence" value="ECO:0007669"/>
    <property type="project" value="UniProtKB-EC"/>
</dbReference>
<dbReference type="SUPFAM" id="SSF52283">
    <property type="entry name" value="Formate/glycerate dehydrogenase catalytic domain-like"/>
    <property type="match status" value="1"/>
</dbReference>
<dbReference type="AlphaFoldDB" id="A0A1M6MAW6"/>
<evidence type="ECO:0000259" key="13">
    <source>
        <dbReference type="PROSITE" id="PS51671"/>
    </source>
</evidence>
<dbReference type="OrthoDB" id="9805416at2"/>
<evidence type="ECO:0000256" key="1">
    <source>
        <dbReference type="ARBA" id="ARBA00003800"/>
    </source>
</evidence>
<dbReference type="PANTHER" id="PTHR42938">
    <property type="entry name" value="FORMATE DEHYDROGENASE 1"/>
    <property type="match status" value="1"/>
</dbReference>
<dbReference type="EC" id="1.1.1.95" evidence="5"/>
<gene>
    <name evidence="14" type="ORF">SAMN02745138_00549</name>
</gene>
<evidence type="ECO:0000256" key="8">
    <source>
        <dbReference type="ARBA" id="ARBA00023027"/>
    </source>
</evidence>
<accession>A0A1M6MAW6</accession>
<evidence type="ECO:0000256" key="10">
    <source>
        <dbReference type="ARBA" id="ARBA00048126"/>
    </source>
</evidence>
<dbReference type="PROSITE" id="PS00671">
    <property type="entry name" value="D_2_HYDROXYACID_DH_3"/>
    <property type="match status" value="1"/>
</dbReference>
<dbReference type="PROSITE" id="PS00065">
    <property type="entry name" value="D_2_HYDROXYACID_DH_1"/>
    <property type="match status" value="1"/>
</dbReference>
<evidence type="ECO:0000313" key="14">
    <source>
        <dbReference type="EMBL" id="SHJ80574.1"/>
    </source>
</evidence>
<dbReference type="InterPro" id="IPR029753">
    <property type="entry name" value="D-isomer_DH_CS"/>
</dbReference>
<comment type="function">
    <text evidence="1">Catalyzes the reversible oxidation of 3-phospho-D-glycerate to 3-phosphonooxypyruvate, the first step of the phosphorylated L-serine biosynthesis pathway. Also catalyzes the reversible oxidation of 2-hydroxyglutarate to 2-oxoglutarate.</text>
</comment>
<dbReference type="UniPathway" id="UPA00135">
    <property type="reaction ID" value="UER00196"/>
</dbReference>
<dbReference type="CDD" id="cd12174">
    <property type="entry name" value="PGDH_like_3"/>
    <property type="match status" value="1"/>
</dbReference>
<dbReference type="Pfam" id="PF02826">
    <property type="entry name" value="2-Hacid_dh_C"/>
    <property type="match status" value="1"/>
</dbReference>
<sequence>MYTIKTLNQISQAGLSKLPEAEFHIDPEAARPEGIILRSFDMHSMELNDNLLGVARAGAGTNNIPIDKCTEMGIPVFNTPGANANAVKELVLAGLLVSSRRIINGAQWVQTLAGNENVEKAVEACKKQFIGPEIAGKTIGVIGLGAIGVLVANAALDLGMDVIGYDPFLTLEAAWHLSASVDKAETLEELVSKSDYITIHIPLNDKTRNTFDEKLFAVTKKGARLLNFARGGLVDNEALKDAIEKGIIARYITDFPDETLLGNENIIVLPHLGASTPESEENCAEMAAVELREYLRYGNIRNSVNFPGCIVPYSGKPRIAISHSNIVNMIGQLGAVFTKHHINIDKMVNNSKGELAYNIIVCDNLPENVNELVDDLYAIHSVKKVRVLNQEG</sequence>
<dbReference type="Gene3D" id="3.30.70.260">
    <property type="match status" value="1"/>
</dbReference>
<dbReference type="InterPro" id="IPR006140">
    <property type="entry name" value="D-isomer_DH_NAD-bd"/>
</dbReference>
<dbReference type="EC" id="1.1.1.399" evidence="4"/>
<evidence type="ECO:0000313" key="15">
    <source>
        <dbReference type="Proteomes" id="UP000183975"/>
    </source>
</evidence>
<dbReference type="RefSeq" id="WP_072848941.1">
    <property type="nucleotide sequence ID" value="NZ_FRAH01000006.1"/>
</dbReference>
<evidence type="ECO:0000256" key="12">
    <source>
        <dbReference type="RuleBase" id="RU003719"/>
    </source>
</evidence>
<name>A0A1M6MAW6_9FIRM</name>
<evidence type="ECO:0000256" key="6">
    <source>
        <dbReference type="ARBA" id="ARBA00021582"/>
    </source>
</evidence>
<dbReference type="SUPFAM" id="SSF51735">
    <property type="entry name" value="NAD(P)-binding Rossmann-fold domains"/>
    <property type="match status" value="1"/>
</dbReference>
<dbReference type="EMBL" id="FRAH01000006">
    <property type="protein sequence ID" value="SHJ80574.1"/>
    <property type="molecule type" value="Genomic_DNA"/>
</dbReference>
<keyword evidence="15" id="KW-1185">Reference proteome</keyword>
<dbReference type="GO" id="GO:0051287">
    <property type="term" value="F:NAD binding"/>
    <property type="evidence" value="ECO:0007669"/>
    <property type="project" value="InterPro"/>
</dbReference>
<evidence type="ECO:0000256" key="11">
    <source>
        <dbReference type="ARBA" id="ARBA00048731"/>
    </source>
</evidence>
<dbReference type="InterPro" id="IPR029752">
    <property type="entry name" value="D-isomer_DH_CS1"/>
</dbReference>
<comment type="similarity">
    <text evidence="3 12">Belongs to the D-isomer specific 2-hydroxyacid dehydrogenase family.</text>
</comment>
<dbReference type="PANTHER" id="PTHR42938:SF47">
    <property type="entry name" value="HYDROXYPYRUVATE REDUCTASE"/>
    <property type="match status" value="1"/>
</dbReference>
<evidence type="ECO:0000256" key="3">
    <source>
        <dbReference type="ARBA" id="ARBA00005854"/>
    </source>
</evidence>
<evidence type="ECO:0000256" key="5">
    <source>
        <dbReference type="ARBA" id="ARBA00013143"/>
    </source>
</evidence>
<evidence type="ECO:0000256" key="4">
    <source>
        <dbReference type="ARBA" id="ARBA00013001"/>
    </source>
</evidence>
<organism evidence="14 15">
    <name type="scientific">Anaerotignum lactatifermentans DSM 14214</name>
    <dbReference type="NCBI Taxonomy" id="1121323"/>
    <lineage>
        <taxon>Bacteria</taxon>
        <taxon>Bacillati</taxon>
        <taxon>Bacillota</taxon>
        <taxon>Clostridia</taxon>
        <taxon>Lachnospirales</taxon>
        <taxon>Anaerotignaceae</taxon>
        <taxon>Anaerotignum</taxon>
    </lineage>
</organism>
<dbReference type="InterPro" id="IPR002912">
    <property type="entry name" value="ACT_dom"/>
</dbReference>